<dbReference type="GO" id="GO:0030866">
    <property type="term" value="P:cortical actin cytoskeleton organization"/>
    <property type="evidence" value="ECO:0007669"/>
    <property type="project" value="TreeGrafter"/>
</dbReference>
<keyword evidence="3" id="KW-1185">Reference proteome</keyword>
<protein>
    <submittedName>
        <fullName evidence="2">Membrane-associated protein gex-3</fullName>
    </submittedName>
</protein>
<dbReference type="PANTHER" id="PTHR12093:SF10">
    <property type="entry name" value="MEMBRANE-ASSOCIATED PROTEIN HEM"/>
    <property type="match status" value="1"/>
</dbReference>
<sequence>LYQDASHLDNIGTWITYLYLVFPEKLNDEACRSQLEAALNDRTVVILFRDELIDALAEYKNLASTSLATIKVPTNIIRKTTKNVNLESLTSRHRQMRELLRREIRGLLDLVHTLPGVIPVKLPVLMACLALARYEIFWLFTHMSLKNSKQNSMKDSQLAAPTMPDLMYQCLRLTTTILEHKELIYEYYRDQLGLDIKFLKPVLADLRKKDQVPLTVFEQIDGIVQTIDSLASSKQALSLEVAYFTHSKLKSISN</sequence>
<feature type="non-terminal residue" evidence="2">
    <location>
        <position position="1"/>
    </location>
</feature>
<gene>
    <name evidence="2" type="ORF">RFI_22146</name>
</gene>
<dbReference type="GO" id="GO:0030031">
    <property type="term" value="P:cell projection assembly"/>
    <property type="evidence" value="ECO:0007669"/>
    <property type="project" value="TreeGrafter"/>
</dbReference>
<dbReference type="GO" id="GO:0031209">
    <property type="term" value="C:SCAR complex"/>
    <property type="evidence" value="ECO:0007669"/>
    <property type="project" value="TreeGrafter"/>
</dbReference>
<proteinExistence type="inferred from homology"/>
<dbReference type="OrthoDB" id="548214at2759"/>
<accession>X6MNG6</accession>
<evidence type="ECO:0000313" key="2">
    <source>
        <dbReference type="EMBL" id="ETO15216.1"/>
    </source>
</evidence>
<organism evidence="2 3">
    <name type="scientific">Reticulomyxa filosa</name>
    <dbReference type="NCBI Taxonomy" id="46433"/>
    <lineage>
        <taxon>Eukaryota</taxon>
        <taxon>Sar</taxon>
        <taxon>Rhizaria</taxon>
        <taxon>Retaria</taxon>
        <taxon>Foraminifera</taxon>
        <taxon>Monothalamids</taxon>
        <taxon>Reticulomyxidae</taxon>
        <taxon>Reticulomyxa</taxon>
    </lineage>
</organism>
<dbReference type="InterPro" id="IPR019137">
    <property type="entry name" value="Nck-associated_protein-1"/>
</dbReference>
<dbReference type="Pfam" id="PF09735">
    <property type="entry name" value="Nckap1"/>
    <property type="match status" value="1"/>
</dbReference>
<dbReference type="Proteomes" id="UP000023152">
    <property type="component" value="Unassembled WGS sequence"/>
</dbReference>
<evidence type="ECO:0000256" key="1">
    <source>
        <dbReference type="ARBA" id="ARBA00037947"/>
    </source>
</evidence>
<comment type="caution">
    <text evidence="2">The sequence shown here is derived from an EMBL/GenBank/DDBJ whole genome shotgun (WGS) entry which is preliminary data.</text>
</comment>
<dbReference type="PANTHER" id="PTHR12093">
    <property type="entry name" value="NCK-ASSOCIATED PROTEIN 1"/>
    <property type="match status" value="1"/>
</dbReference>
<dbReference type="AlphaFoldDB" id="X6MNG6"/>
<name>X6MNG6_RETFI</name>
<comment type="similarity">
    <text evidence="1">Belongs to the HEM-1/HEM-2 family.</text>
</comment>
<reference evidence="2 3" key="1">
    <citation type="journal article" date="2013" name="Curr. Biol.">
        <title>The Genome of the Foraminiferan Reticulomyxa filosa.</title>
        <authorList>
            <person name="Glockner G."/>
            <person name="Hulsmann N."/>
            <person name="Schleicher M."/>
            <person name="Noegel A.A."/>
            <person name="Eichinger L."/>
            <person name="Gallinger C."/>
            <person name="Pawlowski J."/>
            <person name="Sierra R."/>
            <person name="Euteneuer U."/>
            <person name="Pillet L."/>
            <person name="Moustafa A."/>
            <person name="Platzer M."/>
            <person name="Groth M."/>
            <person name="Szafranski K."/>
            <person name="Schliwa M."/>
        </authorList>
    </citation>
    <scope>NUCLEOTIDE SEQUENCE [LARGE SCALE GENOMIC DNA]</scope>
</reference>
<dbReference type="GO" id="GO:0016477">
    <property type="term" value="P:cell migration"/>
    <property type="evidence" value="ECO:0007669"/>
    <property type="project" value="TreeGrafter"/>
</dbReference>
<dbReference type="GO" id="GO:0000902">
    <property type="term" value="P:cell morphogenesis"/>
    <property type="evidence" value="ECO:0007669"/>
    <property type="project" value="TreeGrafter"/>
</dbReference>
<dbReference type="EMBL" id="ASPP01019362">
    <property type="protein sequence ID" value="ETO15216.1"/>
    <property type="molecule type" value="Genomic_DNA"/>
</dbReference>
<evidence type="ECO:0000313" key="3">
    <source>
        <dbReference type="Proteomes" id="UP000023152"/>
    </source>
</evidence>